<gene>
    <name evidence="7" type="ORF">ACFQB0_13745</name>
</gene>
<feature type="coiled-coil region" evidence="4">
    <location>
        <begin position="217"/>
        <end position="244"/>
    </location>
</feature>
<dbReference type="InterPro" id="IPR029018">
    <property type="entry name" value="Hex-like_dom2"/>
</dbReference>
<name>A0ABW1VKN0_9MICO</name>
<keyword evidence="4" id="KW-0175">Coiled coil</keyword>
<dbReference type="PRINTS" id="PR00738">
    <property type="entry name" value="GLHYDRLASE20"/>
</dbReference>
<keyword evidence="2 7" id="KW-0378">Hydrolase</keyword>
<dbReference type="Pfam" id="PF02838">
    <property type="entry name" value="Glyco_hydro_20b"/>
    <property type="match status" value="1"/>
</dbReference>
<keyword evidence="8" id="KW-1185">Reference proteome</keyword>
<dbReference type="InterPro" id="IPR052764">
    <property type="entry name" value="GH20_Enzymes"/>
</dbReference>
<feature type="domain" description="Glycoside hydrolase family 20 catalytic" evidence="5">
    <location>
        <begin position="328"/>
        <end position="656"/>
    </location>
</feature>
<evidence type="ECO:0000313" key="7">
    <source>
        <dbReference type="EMBL" id="MFC6357169.1"/>
    </source>
</evidence>
<dbReference type="Proteomes" id="UP001596306">
    <property type="component" value="Unassembled WGS sequence"/>
</dbReference>
<dbReference type="InterPro" id="IPR025705">
    <property type="entry name" value="Beta_hexosaminidase_sua/sub"/>
</dbReference>
<comment type="caution">
    <text evidence="7">The sequence shown here is derived from an EMBL/GenBank/DDBJ whole genome shotgun (WGS) entry which is preliminary data.</text>
</comment>
<dbReference type="RefSeq" id="WP_386732718.1">
    <property type="nucleotide sequence ID" value="NZ_JBHSTP010000003.1"/>
</dbReference>
<evidence type="ECO:0000256" key="4">
    <source>
        <dbReference type="SAM" id="Coils"/>
    </source>
</evidence>
<reference evidence="8" key="1">
    <citation type="journal article" date="2019" name="Int. J. Syst. Evol. Microbiol.">
        <title>The Global Catalogue of Microorganisms (GCM) 10K type strain sequencing project: providing services to taxonomists for standard genome sequencing and annotation.</title>
        <authorList>
            <consortium name="The Broad Institute Genomics Platform"/>
            <consortium name="The Broad Institute Genome Sequencing Center for Infectious Disease"/>
            <person name="Wu L."/>
            <person name="Ma J."/>
        </authorList>
    </citation>
    <scope>NUCLEOTIDE SEQUENCE [LARGE SCALE GENOMIC DNA]</scope>
    <source>
        <strain evidence="8">CCUG 43304</strain>
    </source>
</reference>
<comment type="similarity">
    <text evidence="1">Belongs to the glycosyl hydrolase 20 family.</text>
</comment>
<evidence type="ECO:0000256" key="1">
    <source>
        <dbReference type="ARBA" id="ARBA00006285"/>
    </source>
</evidence>
<dbReference type="PANTHER" id="PTHR43678">
    <property type="entry name" value="PUTATIVE (AFU_ORTHOLOGUE AFUA_2G00640)-RELATED"/>
    <property type="match status" value="1"/>
</dbReference>
<dbReference type="Gene3D" id="3.30.379.10">
    <property type="entry name" value="Chitobiase/beta-hexosaminidase domain 2-like"/>
    <property type="match status" value="1"/>
</dbReference>
<protein>
    <submittedName>
        <fullName evidence="7">Glycoside hydrolase family 20 protein</fullName>
    </submittedName>
</protein>
<dbReference type="SUPFAM" id="SSF51445">
    <property type="entry name" value="(Trans)glycosidases"/>
    <property type="match status" value="1"/>
</dbReference>
<dbReference type="Gene3D" id="2.60.120.260">
    <property type="entry name" value="Galactose-binding domain-like"/>
    <property type="match status" value="1"/>
</dbReference>
<feature type="domain" description="Beta-hexosaminidase bacterial type N-terminal" evidence="6">
    <location>
        <begin position="197"/>
        <end position="319"/>
    </location>
</feature>
<dbReference type="GO" id="GO:0016787">
    <property type="term" value="F:hydrolase activity"/>
    <property type="evidence" value="ECO:0007669"/>
    <property type="project" value="UniProtKB-KW"/>
</dbReference>
<dbReference type="PANTHER" id="PTHR43678:SF1">
    <property type="entry name" value="BETA-N-ACETYLHEXOSAMINIDASE"/>
    <property type="match status" value="1"/>
</dbReference>
<dbReference type="InterPro" id="IPR017853">
    <property type="entry name" value="GH"/>
</dbReference>
<evidence type="ECO:0000259" key="6">
    <source>
        <dbReference type="Pfam" id="PF02838"/>
    </source>
</evidence>
<proteinExistence type="inferred from homology"/>
<keyword evidence="3" id="KW-0326">Glycosidase</keyword>
<dbReference type="CDD" id="cd06564">
    <property type="entry name" value="GH20_DspB_LnbB-like"/>
    <property type="match status" value="1"/>
</dbReference>
<dbReference type="EMBL" id="JBHSTP010000003">
    <property type="protein sequence ID" value="MFC6357169.1"/>
    <property type="molecule type" value="Genomic_DNA"/>
</dbReference>
<evidence type="ECO:0000256" key="3">
    <source>
        <dbReference type="ARBA" id="ARBA00023295"/>
    </source>
</evidence>
<dbReference type="InterPro" id="IPR015882">
    <property type="entry name" value="HEX_bac_N"/>
</dbReference>
<evidence type="ECO:0000256" key="2">
    <source>
        <dbReference type="ARBA" id="ARBA00022801"/>
    </source>
</evidence>
<evidence type="ECO:0000313" key="8">
    <source>
        <dbReference type="Proteomes" id="UP001596306"/>
    </source>
</evidence>
<dbReference type="Pfam" id="PF00728">
    <property type="entry name" value="Glyco_hydro_20"/>
    <property type="match status" value="1"/>
</dbReference>
<accession>A0ABW1VKN0</accession>
<dbReference type="InterPro" id="IPR015883">
    <property type="entry name" value="Glyco_hydro_20_cat"/>
</dbReference>
<evidence type="ECO:0000259" key="5">
    <source>
        <dbReference type="Pfam" id="PF00728"/>
    </source>
</evidence>
<sequence length="700" mass="75664">MHTKPVPIPLPPVKPRIRSLRHLLGAALATLLAATGLTAIDDWRPATAAGSTHQIDDATLSGENSFAYTGVWNADAGLPTTGWYAGTEHWSAEKDATATISFVGTSAELYGRKHPGHGIYALSVDGGPETLFDGYAQTATNSLLIVNTGELAQGPHTLKLRLTGDKNSAATGISGQVDYALVKTDGSEAAIAWTGLPQPSQLALDGGALELTATSRLFVLRQQRELLQAEAERLSAELATSDALPAAPPIVVGDENQIRPGDIVLRQADLPGTASPEAYAIAVSDRVNVTGEGVQGVFYGTRQLLQNLKAQGRIPTGSVSSSPAVVERSLHIDVGRKYYTKNWLEAQIRDLAYAGLNTLQLHFSENEGFRIASDVHPEVVSAERLTKAEVRELIAIAKQNHIQIVPALDMPGHLTQALIAHPELRLKNAWGADVRGALDITKPEAIVFAKELIDEYAELFAGSKYWHLGADEFVDFDHMSNYPILNDAAKQRFGPTANGFDLLTAFANDMSDYIEAKGFTVRVWNDGMMRGNVVKLNTDVQITWWTNWDPNHAALQTAIDSGYTLVNFNDSMFYYVLGEAAGYIYPTSARIWAKNWHPGVFPDLKTGPQVIPQPYPAYLRGASFAIWSDRPAAQTEAQVAAGVRSPLRAMAERSWNAGSKLSLPRFDAVNQLIARAPGTERPLSESGPVTVLPLAGLSVR</sequence>
<dbReference type="Gene3D" id="3.20.20.80">
    <property type="entry name" value="Glycosidases"/>
    <property type="match status" value="1"/>
</dbReference>
<organism evidence="7 8">
    <name type="scientific">Luethyella okanaganae</name>
    <dbReference type="NCBI Taxonomy" id="69372"/>
    <lineage>
        <taxon>Bacteria</taxon>
        <taxon>Bacillati</taxon>
        <taxon>Actinomycetota</taxon>
        <taxon>Actinomycetes</taxon>
        <taxon>Micrococcales</taxon>
        <taxon>Microbacteriaceae</taxon>
        <taxon>Luethyella</taxon>
    </lineage>
</organism>
<dbReference type="SUPFAM" id="SSF55545">
    <property type="entry name" value="beta-N-acetylhexosaminidase-like domain"/>
    <property type="match status" value="1"/>
</dbReference>